<dbReference type="Pfam" id="PF02470">
    <property type="entry name" value="MlaD"/>
    <property type="match status" value="1"/>
</dbReference>
<dbReference type="Pfam" id="PF11887">
    <property type="entry name" value="Mce4_CUP1"/>
    <property type="match status" value="1"/>
</dbReference>
<keyword evidence="1" id="KW-0812">Transmembrane</keyword>
<dbReference type="AlphaFoldDB" id="A0A7I9V3J2"/>
<dbReference type="InterPro" id="IPR003399">
    <property type="entry name" value="Mce/MlaD"/>
</dbReference>
<dbReference type="InterPro" id="IPR024516">
    <property type="entry name" value="Mce_C"/>
</dbReference>
<accession>A0A7I9V3J2</accession>
<dbReference type="EMBL" id="BJOV01000001">
    <property type="protein sequence ID" value="GED99609.1"/>
    <property type="molecule type" value="Genomic_DNA"/>
</dbReference>
<protein>
    <submittedName>
        <fullName evidence="4">Hypothetical MCE-family protein</fullName>
    </submittedName>
</protein>
<evidence type="ECO:0000259" key="3">
    <source>
        <dbReference type="Pfam" id="PF11887"/>
    </source>
</evidence>
<gene>
    <name evidence="4" type="ORF">nbrc107696_00560</name>
</gene>
<keyword evidence="1" id="KW-0472">Membrane</keyword>
<dbReference type="OrthoDB" id="338143at2"/>
<dbReference type="PANTHER" id="PTHR33371:SF17">
    <property type="entry name" value="MCE-FAMILY PROTEIN MCE1B"/>
    <property type="match status" value="1"/>
</dbReference>
<feature type="transmembrane region" description="Helical" evidence="1">
    <location>
        <begin position="12"/>
        <end position="33"/>
    </location>
</feature>
<evidence type="ECO:0000256" key="1">
    <source>
        <dbReference type="SAM" id="Phobius"/>
    </source>
</evidence>
<dbReference type="InterPro" id="IPR052336">
    <property type="entry name" value="MlaD_Phospholipid_Transporter"/>
</dbReference>
<proteinExistence type="predicted"/>
<feature type="domain" description="Mammalian cell entry C-terminal" evidence="3">
    <location>
        <begin position="124"/>
        <end position="310"/>
    </location>
</feature>
<sequence length="351" mass="37663">MDSRARAFRATVIKLTTFAVAMLLVLTGLVLVFSRYQGGSSESYSALFTSASAMKSGSVVQIAGVDVGTVDKVELTRDNEARVEFNVNENYRLPKTVKALIRYQNLTGDRYLELQPGTGSLADTLSAGSEIPIEQTEPALDLDKLLGGFKPLFRTMSGDEVNQLSSALIAVFQGQGGSLNKLLASTAEFTNTIADRDALVGSVIDNLNTTLGTLQADHQGLDQSVDRLQQLITGLEGGKEVIGRAISESAEATTGLADLMSTVRPDMKKALTGLGKTSEEALKAEPFIRDLLGRLPGDFHMLSNLGSYGSWLQIYFCRIRLLLPGPGNTQYYFTAIDVMGDKTTAGGRCAT</sequence>
<dbReference type="RefSeq" id="WP_161893588.1">
    <property type="nucleotide sequence ID" value="NZ_BJOV01000001.1"/>
</dbReference>
<name>A0A7I9V3J2_9ACTN</name>
<dbReference type="GO" id="GO:0005576">
    <property type="term" value="C:extracellular region"/>
    <property type="evidence" value="ECO:0007669"/>
    <property type="project" value="TreeGrafter"/>
</dbReference>
<evidence type="ECO:0000259" key="2">
    <source>
        <dbReference type="Pfam" id="PF02470"/>
    </source>
</evidence>
<organism evidence="4 5">
    <name type="scientific">Gordonia spumicola</name>
    <dbReference type="NCBI Taxonomy" id="589161"/>
    <lineage>
        <taxon>Bacteria</taxon>
        <taxon>Bacillati</taxon>
        <taxon>Actinomycetota</taxon>
        <taxon>Actinomycetes</taxon>
        <taxon>Mycobacteriales</taxon>
        <taxon>Gordoniaceae</taxon>
        <taxon>Gordonia</taxon>
    </lineage>
</organism>
<comment type="caution">
    <text evidence="4">The sequence shown here is derived from an EMBL/GenBank/DDBJ whole genome shotgun (WGS) entry which is preliminary data.</text>
</comment>
<dbReference type="NCBIfam" id="TIGR00996">
    <property type="entry name" value="Mtu_fam_mce"/>
    <property type="match status" value="1"/>
</dbReference>
<evidence type="ECO:0000313" key="5">
    <source>
        <dbReference type="Proteomes" id="UP000444960"/>
    </source>
</evidence>
<dbReference type="GO" id="GO:0051701">
    <property type="term" value="P:biological process involved in interaction with host"/>
    <property type="evidence" value="ECO:0007669"/>
    <property type="project" value="TreeGrafter"/>
</dbReference>
<dbReference type="Proteomes" id="UP000444960">
    <property type="component" value="Unassembled WGS sequence"/>
</dbReference>
<dbReference type="InterPro" id="IPR005693">
    <property type="entry name" value="Mce"/>
</dbReference>
<feature type="domain" description="Mce/MlaD" evidence="2">
    <location>
        <begin position="43"/>
        <end position="117"/>
    </location>
</feature>
<keyword evidence="1" id="KW-1133">Transmembrane helix</keyword>
<keyword evidence="5" id="KW-1185">Reference proteome</keyword>
<reference evidence="5" key="1">
    <citation type="submission" date="2019-06" db="EMBL/GenBank/DDBJ databases">
        <title>Gordonia isolated from sludge of a wastewater treatment plant.</title>
        <authorList>
            <person name="Tamura T."/>
            <person name="Aoyama K."/>
            <person name="Kang Y."/>
            <person name="Saito S."/>
            <person name="Akiyama N."/>
            <person name="Yazawa K."/>
            <person name="Gonoi T."/>
            <person name="Mikami Y."/>
        </authorList>
    </citation>
    <scope>NUCLEOTIDE SEQUENCE [LARGE SCALE GENOMIC DNA]</scope>
    <source>
        <strain evidence="5">NBRC 107696</strain>
    </source>
</reference>
<evidence type="ECO:0000313" key="4">
    <source>
        <dbReference type="EMBL" id="GED99609.1"/>
    </source>
</evidence>
<dbReference type="PANTHER" id="PTHR33371">
    <property type="entry name" value="INTERMEMBRANE PHOSPHOLIPID TRANSPORT SYSTEM BINDING PROTEIN MLAD-RELATED"/>
    <property type="match status" value="1"/>
</dbReference>